<dbReference type="Pfam" id="PF00588">
    <property type="entry name" value="SpoU_methylase"/>
    <property type="match status" value="1"/>
</dbReference>
<evidence type="ECO:0000259" key="5">
    <source>
        <dbReference type="SMART" id="SM00967"/>
    </source>
</evidence>
<evidence type="ECO:0000313" key="7">
    <source>
        <dbReference type="Proteomes" id="UP000564644"/>
    </source>
</evidence>
<keyword evidence="7" id="KW-1185">Reference proteome</keyword>
<reference evidence="6 7" key="1">
    <citation type="submission" date="2020-08" db="EMBL/GenBank/DDBJ databases">
        <title>Cohnella phylogeny.</title>
        <authorList>
            <person name="Dunlap C."/>
        </authorList>
    </citation>
    <scope>NUCLEOTIDE SEQUENCE [LARGE SCALE GENOMIC DNA]</scope>
    <source>
        <strain evidence="6 7">CBP 2801</strain>
    </source>
</reference>
<evidence type="ECO:0000313" key="6">
    <source>
        <dbReference type="EMBL" id="MBB6734917.1"/>
    </source>
</evidence>
<dbReference type="CDD" id="cd18103">
    <property type="entry name" value="SpoU-like_RlmB"/>
    <property type="match status" value="1"/>
</dbReference>
<dbReference type="GO" id="GO:0003723">
    <property type="term" value="F:RNA binding"/>
    <property type="evidence" value="ECO:0007669"/>
    <property type="project" value="InterPro"/>
</dbReference>
<proteinExistence type="inferred from homology"/>
<dbReference type="Gene3D" id="3.30.1330.30">
    <property type="match status" value="1"/>
</dbReference>
<gene>
    <name evidence="6" type="primary">rlmB</name>
    <name evidence="6" type="ORF">H7C18_28800</name>
</gene>
<dbReference type="NCBIfam" id="TIGR00186">
    <property type="entry name" value="rRNA_methyl_3"/>
    <property type="match status" value="1"/>
</dbReference>
<dbReference type="AlphaFoldDB" id="A0A7X0VYV9"/>
<evidence type="ECO:0000256" key="3">
    <source>
        <dbReference type="ARBA" id="ARBA00022679"/>
    </source>
</evidence>
<dbReference type="GO" id="GO:0008173">
    <property type="term" value="F:RNA methyltransferase activity"/>
    <property type="evidence" value="ECO:0007669"/>
    <property type="project" value="InterPro"/>
</dbReference>
<comment type="similarity">
    <text evidence="1">Belongs to the class IV-like SAM-binding methyltransferase superfamily. RNA methyltransferase TrmH family.</text>
</comment>
<organism evidence="6 7">
    <name type="scientific">Cohnella zeiphila</name>
    <dbReference type="NCBI Taxonomy" id="2761120"/>
    <lineage>
        <taxon>Bacteria</taxon>
        <taxon>Bacillati</taxon>
        <taxon>Bacillota</taxon>
        <taxon>Bacilli</taxon>
        <taxon>Bacillales</taxon>
        <taxon>Paenibacillaceae</taxon>
        <taxon>Cohnella</taxon>
    </lineage>
</organism>
<feature type="compositionally biased region" description="Basic residues" evidence="4">
    <location>
        <begin position="1"/>
        <end position="11"/>
    </location>
</feature>
<dbReference type="InterPro" id="IPR001537">
    <property type="entry name" value="SpoU_MeTrfase"/>
</dbReference>
<evidence type="ECO:0000256" key="1">
    <source>
        <dbReference type="ARBA" id="ARBA00007228"/>
    </source>
</evidence>
<dbReference type="InterPro" id="IPR029026">
    <property type="entry name" value="tRNA_m1G_MTases_N"/>
</dbReference>
<dbReference type="EMBL" id="JACJVO010000039">
    <property type="protein sequence ID" value="MBB6734917.1"/>
    <property type="molecule type" value="Genomic_DNA"/>
</dbReference>
<dbReference type="PANTHER" id="PTHR46429:SF1">
    <property type="entry name" value="23S RRNA (GUANOSINE-2'-O-)-METHYLTRANSFERASE RLMB"/>
    <property type="match status" value="1"/>
</dbReference>
<evidence type="ECO:0000256" key="2">
    <source>
        <dbReference type="ARBA" id="ARBA00022603"/>
    </source>
</evidence>
<dbReference type="Gene3D" id="3.40.1280.10">
    <property type="match status" value="1"/>
</dbReference>
<dbReference type="InterPro" id="IPR013123">
    <property type="entry name" value="SpoU_subst-bd"/>
</dbReference>
<name>A0A7X0VYV9_9BACL</name>
<dbReference type="GO" id="GO:0005829">
    <property type="term" value="C:cytosol"/>
    <property type="evidence" value="ECO:0007669"/>
    <property type="project" value="TreeGrafter"/>
</dbReference>
<dbReference type="GO" id="GO:0032259">
    <property type="term" value="P:methylation"/>
    <property type="evidence" value="ECO:0007669"/>
    <property type="project" value="UniProtKB-KW"/>
</dbReference>
<dbReference type="Proteomes" id="UP000564644">
    <property type="component" value="Unassembled WGS sequence"/>
</dbReference>
<dbReference type="InterPro" id="IPR004441">
    <property type="entry name" value="rRNA_MeTrfase_TrmH"/>
</dbReference>
<dbReference type="SUPFAM" id="SSF55315">
    <property type="entry name" value="L30e-like"/>
    <property type="match status" value="1"/>
</dbReference>
<protein>
    <submittedName>
        <fullName evidence="6">23S rRNA (Guanosine(2251)-2'-O)-methyltransferase RlmB</fullName>
    </submittedName>
</protein>
<dbReference type="InterPro" id="IPR029064">
    <property type="entry name" value="Ribosomal_eL30-like_sf"/>
</dbReference>
<dbReference type="Pfam" id="PF08032">
    <property type="entry name" value="SpoU_sub_bind"/>
    <property type="match status" value="1"/>
</dbReference>
<sequence length="332" mass="34998">MNHRNRPRPSRHSSASAEGGDDRRRGGAGTGRRAPASDRPAPYRQDKKLSVRSADPELAAETDESAAESGEQYLAGKHPVLEALRAGRALNKIWLSNQAQRSLVQPIVDEAKSRSVVVQFADKKKLDLLVPGLQHQGVVAQAAAVSYAEVEDLLARAAERGEAPLLILLDEVEDPHNLGSILRTADCTGAHGIVVPKRRSASLTAVVAKTSAGAVEYVPVARVANLAQTIDKLKEAGVWIAGADAAADADAYRANLTGPLAIVIGSEGSGISRLVREKCDFLVSLPMFGKINSLNASVAAGVLLYEAVRQRRERQAGESAGLAVPGDGHASP</sequence>
<evidence type="ECO:0000256" key="4">
    <source>
        <dbReference type="SAM" id="MobiDB-lite"/>
    </source>
</evidence>
<keyword evidence="2 6" id="KW-0489">Methyltransferase</keyword>
<dbReference type="SMART" id="SM00967">
    <property type="entry name" value="SpoU_sub_bind"/>
    <property type="match status" value="1"/>
</dbReference>
<dbReference type="FunFam" id="3.40.1280.10:FF:000008">
    <property type="entry name" value="Group 3 RNA methyltransferase TrmH"/>
    <property type="match status" value="1"/>
</dbReference>
<feature type="region of interest" description="Disordered" evidence="4">
    <location>
        <begin position="1"/>
        <end position="70"/>
    </location>
</feature>
<accession>A0A7X0VYV9</accession>
<comment type="caution">
    <text evidence="6">The sequence shown here is derived from an EMBL/GenBank/DDBJ whole genome shotgun (WGS) entry which is preliminary data.</text>
</comment>
<dbReference type="PANTHER" id="PTHR46429">
    <property type="entry name" value="23S RRNA (GUANOSINE-2'-O-)-METHYLTRANSFERASE RLMB"/>
    <property type="match status" value="1"/>
</dbReference>
<keyword evidence="3 6" id="KW-0808">Transferase</keyword>
<dbReference type="GO" id="GO:0006396">
    <property type="term" value="P:RNA processing"/>
    <property type="evidence" value="ECO:0007669"/>
    <property type="project" value="InterPro"/>
</dbReference>
<dbReference type="SUPFAM" id="SSF75217">
    <property type="entry name" value="alpha/beta knot"/>
    <property type="match status" value="1"/>
</dbReference>
<feature type="domain" description="RNA 2-O ribose methyltransferase substrate binding" evidence="5">
    <location>
        <begin position="73"/>
        <end position="148"/>
    </location>
</feature>
<dbReference type="InterPro" id="IPR029028">
    <property type="entry name" value="Alpha/beta_knot_MTases"/>
</dbReference>